<dbReference type="AlphaFoldDB" id="A0AA36UVY3"/>
<dbReference type="Gene3D" id="3.10.420.10">
    <property type="entry name" value="SecB-like"/>
    <property type="match status" value="1"/>
</dbReference>
<protein>
    <recommendedName>
        <fullName evidence="3">Preprotein translocase subunit SecB</fullName>
    </recommendedName>
</protein>
<evidence type="ECO:0000313" key="2">
    <source>
        <dbReference type="Proteomes" id="UP000714625"/>
    </source>
</evidence>
<gene>
    <name evidence="1" type="ORF">GHY86_18825</name>
</gene>
<dbReference type="EMBL" id="AAXMUW010000047">
    <property type="protein sequence ID" value="EGQ9137185.1"/>
    <property type="molecule type" value="Genomic_DNA"/>
</dbReference>
<evidence type="ECO:0000313" key="1">
    <source>
        <dbReference type="EMBL" id="EGQ9137185.1"/>
    </source>
</evidence>
<dbReference type="InterPro" id="IPR035958">
    <property type="entry name" value="SecB-like_sf"/>
</dbReference>
<proteinExistence type="predicted"/>
<reference evidence="1" key="1">
    <citation type="submission" date="2019-11" db="EMBL/GenBank/DDBJ databases">
        <authorList>
            <consortium name="PulseNet: The National Subtyping Network for Foodborne Disease Surveillance"/>
            <person name="Tarr C.L."/>
            <person name="Trees E."/>
            <person name="Katz L.S."/>
            <person name="Carleton-Romer H.A."/>
            <person name="Stroika S."/>
            <person name="Kucerova Z."/>
            <person name="Roache K.F."/>
            <person name="Sabol A.L."/>
            <person name="Besser J."/>
            <person name="Gerner-Smidt P."/>
        </authorList>
    </citation>
    <scope>NUCLEOTIDE SEQUENCE</scope>
    <source>
        <strain evidence="1">PNUSAV001129</strain>
    </source>
</reference>
<dbReference type="RefSeq" id="WP_234499294.1">
    <property type="nucleotide sequence ID" value="NZ_JAKCOD010000012.1"/>
</dbReference>
<organism evidence="1 2">
    <name type="scientific">Vibrio alginolyticus</name>
    <dbReference type="NCBI Taxonomy" id="663"/>
    <lineage>
        <taxon>Bacteria</taxon>
        <taxon>Pseudomonadati</taxon>
        <taxon>Pseudomonadota</taxon>
        <taxon>Gammaproteobacteria</taxon>
        <taxon>Vibrionales</taxon>
        <taxon>Vibrionaceae</taxon>
        <taxon>Vibrio</taxon>
    </lineage>
</organism>
<dbReference type="SUPFAM" id="SSF54611">
    <property type="entry name" value="SecB-like"/>
    <property type="match status" value="1"/>
</dbReference>
<name>A0AA36UVY3_VIBAL</name>
<accession>A0AA36UVY3</accession>
<evidence type="ECO:0008006" key="3">
    <source>
        <dbReference type="Google" id="ProtNLM"/>
    </source>
</evidence>
<comment type="caution">
    <text evidence="1">The sequence shown here is derived from an EMBL/GenBank/DDBJ whole genome shotgun (WGS) entry which is preliminary data.</text>
</comment>
<sequence length="139" mass="15938">MWPEDSFTIRSINYPKLYVELNSDFDQENESVSNISIQTAKSSFDKRDGTIGVKMRAQFGFDNEDGAYLQQEDVPFWLDAQVEVIFGFSSENDEVSEEEIETWIENHSLRVIYPYLREAVSSLASKSGLDDVILPIIKL</sequence>
<dbReference type="Proteomes" id="UP000714625">
    <property type="component" value="Unassembled WGS sequence"/>
</dbReference>